<dbReference type="SUPFAM" id="SSF54695">
    <property type="entry name" value="POZ domain"/>
    <property type="match status" value="1"/>
</dbReference>
<dbReference type="PANTHER" id="PTHR47022:SF1">
    <property type="entry name" value="BTB AND MATH DOMAIN-CONTAINING PROTEIN 36-RELATED"/>
    <property type="match status" value="1"/>
</dbReference>
<dbReference type="CDD" id="cd18186">
    <property type="entry name" value="BTB_POZ_ZBTB_KLHL-like"/>
    <property type="match status" value="1"/>
</dbReference>
<keyword evidence="3" id="KW-1185">Reference proteome</keyword>
<feature type="domain" description="BTB" evidence="1">
    <location>
        <begin position="148"/>
        <end position="215"/>
    </location>
</feature>
<dbReference type="InterPro" id="IPR008974">
    <property type="entry name" value="TRAF-like"/>
</dbReference>
<dbReference type="InterPro" id="IPR000210">
    <property type="entry name" value="BTB/POZ_dom"/>
</dbReference>
<name>A0AAV5SXG0_9BILA</name>
<evidence type="ECO:0000259" key="1">
    <source>
        <dbReference type="PROSITE" id="PS50097"/>
    </source>
</evidence>
<dbReference type="InterPro" id="IPR011333">
    <property type="entry name" value="SKP1/BTB/POZ_sf"/>
</dbReference>
<evidence type="ECO:0000313" key="3">
    <source>
        <dbReference type="Proteomes" id="UP001432027"/>
    </source>
</evidence>
<dbReference type="Gene3D" id="3.30.710.10">
    <property type="entry name" value="Potassium Channel Kv1.1, Chain A"/>
    <property type="match status" value="1"/>
</dbReference>
<dbReference type="AlphaFoldDB" id="A0AAV5SXG0"/>
<evidence type="ECO:0000313" key="2">
    <source>
        <dbReference type="EMBL" id="GMS87430.1"/>
    </source>
</evidence>
<dbReference type="Pfam" id="PF00917">
    <property type="entry name" value="MATH"/>
    <property type="match status" value="1"/>
</dbReference>
<accession>A0AAV5SXG0</accession>
<dbReference type="InterPro" id="IPR002083">
    <property type="entry name" value="MATH/TRAF_dom"/>
</dbReference>
<feature type="non-terminal residue" evidence="2">
    <location>
        <position position="1"/>
    </location>
</feature>
<gene>
    <name evidence="2" type="ORF">PENTCL1PPCAC_9605</name>
</gene>
<dbReference type="Pfam" id="PF00651">
    <property type="entry name" value="BTB"/>
    <property type="match status" value="1"/>
</dbReference>
<comment type="caution">
    <text evidence="2">The sequence shown here is derived from an EMBL/GenBank/DDBJ whole genome shotgun (WGS) entry which is preliminary data.</text>
</comment>
<organism evidence="2 3">
    <name type="scientific">Pristionchus entomophagus</name>
    <dbReference type="NCBI Taxonomy" id="358040"/>
    <lineage>
        <taxon>Eukaryota</taxon>
        <taxon>Metazoa</taxon>
        <taxon>Ecdysozoa</taxon>
        <taxon>Nematoda</taxon>
        <taxon>Chromadorea</taxon>
        <taxon>Rhabditida</taxon>
        <taxon>Rhabditina</taxon>
        <taxon>Diplogasteromorpha</taxon>
        <taxon>Diplogasteroidea</taxon>
        <taxon>Neodiplogasteridae</taxon>
        <taxon>Pristionchus</taxon>
    </lineage>
</organism>
<dbReference type="Proteomes" id="UP001432027">
    <property type="component" value="Unassembled WGS sequence"/>
</dbReference>
<protein>
    <recommendedName>
        <fullName evidence="1">BTB domain-containing protein</fullName>
    </recommendedName>
</protein>
<sequence>VFRMSDHSKFVLRWEIDNAKVRMAVGEAESKVFKEGGFEWTAGVRRNRPHTDFTLVCKNQRGGEWKCQADVELEPLSSKENWTERTLVEFNHGCGVHVFKNMMHWAHMTTAGQDTGFIHKDKIVVEFRINIISAEGRLSEFSSPNETGNVTLVIKDNKFKVSKEFLAFHSPVFSDMFFGNFDEKGKEEVEIKDIIYEEFLDLLCVIFPGTTEIRDRTVLHILKLADQFQMKRVMDQSQKHLIQSEGFDAAKKLLIADQYRLFALRDHCFNSFAGIADLMRKMKLTPGGEKLSAEMKVAIYDRYY</sequence>
<dbReference type="PANTHER" id="PTHR47022">
    <property type="entry name" value="BTB AND MATH DOMAIN-CONTAINING PROTEIN 36-RELATED"/>
    <property type="match status" value="1"/>
</dbReference>
<proteinExistence type="predicted"/>
<dbReference type="Gene3D" id="2.60.210.10">
    <property type="entry name" value="Apoptosis, Tumor Necrosis Factor Receptor Associated Protein 2, Chain A"/>
    <property type="match status" value="1"/>
</dbReference>
<dbReference type="SMART" id="SM00225">
    <property type="entry name" value="BTB"/>
    <property type="match status" value="1"/>
</dbReference>
<reference evidence="2" key="1">
    <citation type="submission" date="2023-10" db="EMBL/GenBank/DDBJ databases">
        <title>Genome assembly of Pristionchus species.</title>
        <authorList>
            <person name="Yoshida K."/>
            <person name="Sommer R.J."/>
        </authorList>
    </citation>
    <scope>NUCLEOTIDE SEQUENCE</scope>
    <source>
        <strain evidence="2">RS0144</strain>
    </source>
</reference>
<dbReference type="SUPFAM" id="SSF49599">
    <property type="entry name" value="TRAF domain-like"/>
    <property type="match status" value="1"/>
</dbReference>
<dbReference type="EMBL" id="BTSX01000003">
    <property type="protein sequence ID" value="GMS87430.1"/>
    <property type="molecule type" value="Genomic_DNA"/>
</dbReference>
<dbReference type="PROSITE" id="PS50097">
    <property type="entry name" value="BTB"/>
    <property type="match status" value="1"/>
</dbReference>